<evidence type="ECO:0000256" key="4">
    <source>
        <dbReference type="SAM" id="MobiDB-lite"/>
    </source>
</evidence>
<dbReference type="Pfam" id="PF02369">
    <property type="entry name" value="Big_1"/>
    <property type="match status" value="2"/>
</dbReference>
<dbReference type="InterPro" id="IPR008964">
    <property type="entry name" value="Invasin/intimin_cell_adhesion"/>
</dbReference>
<evidence type="ECO:0000313" key="8">
    <source>
        <dbReference type="Proteomes" id="UP000229307"/>
    </source>
</evidence>
<feature type="domain" description="LamG-like jellyroll fold" evidence="5">
    <location>
        <begin position="1116"/>
        <end position="1246"/>
    </location>
</feature>
<dbReference type="InterPro" id="IPR013783">
    <property type="entry name" value="Ig-like_fold"/>
</dbReference>
<dbReference type="InterPro" id="IPR013320">
    <property type="entry name" value="ConA-like_dom_sf"/>
</dbReference>
<keyword evidence="3" id="KW-1015">Disulfide bond</keyword>
<evidence type="ECO:0000259" key="5">
    <source>
        <dbReference type="SMART" id="SM00560"/>
    </source>
</evidence>
<gene>
    <name evidence="7" type="ORF">COY52_12495</name>
</gene>
<dbReference type="Gene3D" id="2.60.120.200">
    <property type="match status" value="2"/>
</dbReference>
<evidence type="ECO:0000256" key="3">
    <source>
        <dbReference type="ARBA" id="ARBA00023157"/>
    </source>
</evidence>
<accession>A0A2M7S4L9</accession>
<reference evidence="8" key="1">
    <citation type="submission" date="2017-09" db="EMBL/GenBank/DDBJ databases">
        <title>Depth-based differentiation of microbial function through sediment-hosted aquifers and enrichment of novel symbionts in the deep terrestrial subsurface.</title>
        <authorList>
            <person name="Probst A.J."/>
            <person name="Ladd B."/>
            <person name="Jarett J.K."/>
            <person name="Geller-Mcgrath D.E."/>
            <person name="Sieber C.M.K."/>
            <person name="Emerson J.B."/>
            <person name="Anantharaman K."/>
            <person name="Thomas B.C."/>
            <person name="Malmstrom R."/>
            <person name="Stieglmeier M."/>
            <person name="Klingl A."/>
            <person name="Woyke T."/>
            <person name="Ryan C.M."/>
            <person name="Banfield J.F."/>
        </authorList>
    </citation>
    <scope>NUCLEOTIDE SEQUENCE [LARGE SCALE GENOMIC DNA]</scope>
</reference>
<dbReference type="InterPro" id="IPR003344">
    <property type="entry name" value="Big_1_dom"/>
</dbReference>
<keyword evidence="2" id="KW-0732">Signal</keyword>
<protein>
    <recommendedName>
        <fullName evidence="9">LamG-like jellyroll fold domain-containing protein</fullName>
    </recommendedName>
</protein>
<dbReference type="Pfam" id="PF13385">
    <property type="entry name" value="Laminin_G_3"/>
    <property type="match status" value="2"/>
</dbReference>
<evidence type="ECO:0000256" key="1">
    <source>
        <dbReference type="ARBA" id="ARBA00010116"/>
    </source>
</evidence>
<dbReference type="Gene3D" id="2.60.120.260">
    <property type="entry name" value="Galactose-binding domain-like"/>
    <property type="match status" value="1"/>
</dbReference>
<dbReference type="SUPFAM" id="SSF49899">
    <property type="entry name" value="Concanavalin A-like lectins/glucanases"/>
    <property type="match status" value="2"/>
</dbReference>
<feature type="domain" description="Big-1" evidence="6">
    <location>
        <begin position="178"/>
        <end position="267"/>
    </location>
</feature>
<feature type="compositionally biased region" description="Polar residues" evidence="4">
    <location>
        <begin position="581"/>
        <end position="591"/>
    </location>
</feature>
<dbReference type="InterPro" id="IPR006558">
    <property type="entry name" value="LamG-like"/>
</dbReference>
<dbReference type="Gene3D" id="2.60.40.10">
    <property type="entry name" value="Immunoglobulins"/>
    <property type="match status" value="3"/>
</dbReference>
<dbReference type="EMBL" id="PFMR01000347">
    <property type="protein sequence ID" value="PIZ14484.1"/>
    <property type="molecule type" value="Genomic_DNA"/>
</dbReference>
<comment type="caution">
    <text evidence="7">The sequence shown here is derived from an EMBL/GenBank/DDBJ whole genome shotgun (WGS) entry which is preliminary data.</text>
</comment>
<evidence type="ECO:0000256" key="2">
    <source>
        <dbReference type="ARBA" id="ARBA00022729"/>
    </source>
</evidence>
<comment type="similarity">
    <text evidence="1">Belongs to the intimin/invasin family.</text>
</comment>
<dbReference type="SMART" id="SM00560">
    <property type="entry name" value="LamGL"/>
    <property type="match status" value="2"/>
</dbReference>
<feature type="region of interest" description="Disordered" evidence="4">
    <location>
        <begin position="575"/>
        <end position="595"/>
    </location>
</feature>
<feature type="domain" description="LamG-like jellyroll fold" evidence="5">
    <location>
        <begin position="688"/>
        <end position="819"/>
    </location>
</feature>
<evidence type="ECO:0008006" key="9">
    <source>
        <dbReference type="Google" id="ProtNLM"/>
    </source>
</evidence>
<dbReference type="SMART" id="SM00634">
    <property type="entry name" value="BID_1"/>
    <property type="match status" value="3"/>
</dbReference>
<name>A0A2M7S4L9_9BACT</name>
<dbReference type="PANTHER" id="PTHR42535">
    <property type="entry name" value="OOKINETE PROTEIN, PUTATIVE-RELATED"/>
    <property type="match status" value="1"/>
</dbReference>
<sequence length="1596" mass="170541">MSEIRADSISAATAWTQLSKVVISPSEAHGILYRFQNWGVGTVWFDYARLSRIPTIEFVGPVEIAIITPPRTVFTGSASESIAIEVLDNFGEKAGTFNETVGLLSSSVSGRFSTDKFNWSTSNDSSITLGSGSGVFYYLDTAPNSPVITVYRQGLISDTQIVEVLASISASEAASYLRIVSPGTGSLPANGINQCRVAIFIRDSLGNPLSGRQVTIITSRGSAMDTITQPGLTDSNGQSTGTIVSSVPGQDTVVAFCEGVTITENVLPNPSFENGTGTPISWSYNTWTGSWSMVSDITYSGASAIRHTCASAGDNFTAPSANKSVIPGSAYRFTQYTKTDLSSGSAVIRIIWWDGGIVRGDVNSSGLSGNSDWTLLSALFSVPADAYQMEYRCMQGGVGTAWFDCVRASRVPTIEFTSADKLAIITPARTLVAGSVSESICVQAQMADGSKAANFNANCQFLSSNGLFCDTQTGETWSSSISLRVVDGETYVYYKGTKAGPSIITVKSPGLPDTTQVQLITPGVFSETASYIVISPRNPIGDGQNQCKIRVVVTDIYYNPIPGATVLITTSRKGTSEDTCDTITQPSQPTDENGMATGIVVSSLEGKDTITATVTGEPGKIIELTFFNSAPAGRWDFDEAGGDIAGSPANSGRLYGPTWAQGKYGSSLSFNGSTDYVSVPDTDSLDPQQISVELWFYRTGTTGDSWMINKVTDGAQGYRLGFGGDGYVAWHVPLTPWSHYFTSPYAVPLYQWTHVVGTSDGSKLRLYVNGVETATLDRIGGINPSSGDLYIGSYGGGGGYNFPGLLDGVRIYNKALSAEEVRADYEGRRKKPITWAAASKIAFLTPPRTIVAGSASESIVVQAQWSDGSKADNYNEDCEFSSSSPTGRFSAAPGGENWASSLTLRFVSGETYVFFKDIKPGSYTLTVRSGSLSETTQAQYVNLGDFSETASYIIVGSRNAGIDGITPCPVIAVVTDRCRNPVPGKTVVITTSRKGTADDAYDTITYPNGQVTDTNGWCTGLLVSTLPGKDTITAYLLGDSSKTIKNTIFKDNLLAGGWNFDEGEGTAAYDVSPYKNNGSLTGSPAWASGYYGSGLEFTGTGNYVTIPDTDSLHFSDELTAELWLKRVGEGTWLMYIDKSNSFQLRRDPLPPTESGNFTSFVVIGAGWEPRVNSGIQPGAGIWYHVVTTYDKNAGAGNLKIYVNGEFKASSTRTGSIDSTSNPVNIGTSWPGVIDEVRLYNKALPADEIVASYEGRQKPITFRILATQLKITNSPFKAKSGQAVPVTVVAEDGVGNVDSNFNEAANLLTSSESGSFSLTQNWVNINTVTLTNGSAAFYYRDYLIGSPVITITHSGLTPAAQQETITASKLQFLSPPFVISSIQASDTIAVVARDESGNTDTGWNETASLKSTSSKGRFSLGRESWSDTSIIRFSSGSIVFFYKDSRGGAPVITITSSDIISSQKETIVMPVILLEKFVRNEQLTGQDTQTIVLLSAGDTLEFRLKISNVGGETAINLIITDTITFNTAVYTPVAFLSMDSETIADSWTYAADPAGAIWEPWNSSPPAGAENIKGLRWGINTLGVNEQRSIKFRVRVK</sequence>
<evidence type="ECO:0000259" key="6">
    <source>
        <dbReference type="SMART" id="SM00634"/>
    </source>
</evidence>
<feature type="domain" description="Big-1" evidence="6">
    <location>
        <begin position="949"/>
        <end position="1045"/>
    </location>
</feature>
<feature type="domain" description="Big-1" evidence="6">
    <location>
        <begin position="529"/>
        <end position="623"/>
    </location>
</feature>
<dbReference type="SUPFAM" id="SSF49373">
    <property type="entry name" value="Invasin/intimin cell-adhesion fragments"/>
    <property type="match status" value="3"/>
</dbReference>
<evidence type="ECO:0000313" key="7">
    <source>
        <dbReference type="EMBL" id="PIZ14484.1"/>
    </source>
</evidence>
<dbReference type="Proteomes" id="UP000229307">
    <property type="component" value="Unassembled WGS sequence"/>
</dbReference>
<dbReference type="PANTHER" id="PTHR42535:SF2">
    <property type="entry name" value="CHROMOSOME UNDETERMINED SCAFFOLD_146, WHOLE GENOME SHOTGUN SEQUENCE"/>
    <property type="match status" value="1"/>
</dbReference>
<proteinExistence type="inferred from homology"/>
<organism evidence="7 8">
    <name type="scientific">Candidatus Desantisbacteria bacterium CG_4_10_14_0_8_um_filter_48_22</name>
    <dbReference type="NCBI Taxonomy" id="1974543"/>
    <lineage>
        <taxon>Bacteria</taxon>
        <taxon>Candidatus Desantisiibacteriota</taxon>
    </lineage>
</organism>